<proteinExistence type="inferred from homology"/>
<evidence type="ECO:0000256" key="2">
    <source>
        <dbReference type="ARBA" id="ARBA00022801"/>
    </source>
</evidence>
<evidence type="ECO:0000256" key="3">
    <source>
        <dbReference type="ARBA" id="ARBA00022912"/>
    </source>
</evidence>
<evidence type="ECO:0000256" key="5">
    <source>
        <dbReference type="SAM" id="MobiDB-lite"/>
    </source>
</evidence>
<accession>A0A1S8WH55</accession>
<dbReference type="InterPro" id="IPR001932">
    <property type="entry name" value="PPM-type_phosphatase-like_dom"/>
</dbReference>
<keyword evidence="3 4" id="KW-0904">Protein phosphatase</keyword>
<feature type="region of interest" description="Disordered" evidence="5">
    <location>
        <begin position="131"/>
        <end position="161"/>
    </location>
</feature>
<comment type="similarity">
    <text evidence="4">Belongs to the PP2C family.</text>
</comment>
<dbReference type="GO" id="GO:0004722">
    <property type="term" value="F:protein serine/threonine phosphatase activity"/>
    <property type="evidence" value="ECO:0007669"/>
    <property type="project" value="InterPro"/>
</dbReference>
<sequence length="188" mass="20828">MGAYMARPSTEKNSDSGFTDWITYGVSSMQGWRMQQEDAHNCEPEFDPSRFASLFAVYDGHGGSEVARYCAAYLPAFLKNLPTYATDDPAEVLKQLFVDFDASLVTPEVCQLLHIVAFDARAILHSLAEKNEKQSEDEIDASDDTDEDGSDSEISALREEANEPLESVLERYGGEDALPTNIKVTIFP</sequence>
<keyword evidence="2 4" id="KW-0378">Hydrolase</keyword>
<keyword evidence="8" id="KW-1185">Reference proteome</keyword>
<gene>
    <name evidence="7" type="ORF">X801_10450</name>
</gene>
<evidence type="ECO:0000256" key="1">
    <source>
        <dbReference type="ARBA" id="ARBA00022723"/>
    </source>
</evidence>
<name>A0A1S8WH55_OPIVI</name>
<protein>
    <recommendedName>
        <fullName evidence="6">PPM-type phosphatase domain-containing protein</fullName>
    </recommendedName>
</protein>
<dbReference type="PROSITE" id="PS51746">
    <property type="entry name" value="PPM_2"/>
    <property type="match status" value="1"/>
</dbReference>
<dbReference type="Gene3D" id="3.60.40.10">
    <property type="entry name" value="PPM-type phosphatase domain"/>
    <property type="match status" value="1"/>
</dbReference>
<dbReference type="SUPFAM" id="SSF81606">
    <property type="entry name" value="PP2C-like"/>
    <property type="match status" value="1"/>
</dbReference>
<dbReference type="Proteomes" id="UP000243686">
    <property type="component" value="Unassembled WGS sequence"/>
</dbReference>
<feature type="domain" description="PPM-type phosphatase" evidence="6">
    <location>
        <begin position="23"/>
        <end position="188"/>
    </location>
</feature>
<evidence type="ECO:0000259" key="6">
    <source>
        <dbReference type="PROSITE" id="PS51746"/>
    </source>
</evidence>
<dbReference type="EMBL" id="KV907133">
    <property type="protein sequence ID" value="OON13767.1"/>
    <property type="molecule type" value="Genomic_DNA"/>
</dbReference>
<dbReference type="InterPro" id="IPR015655">
    <property type="entry name" value="PP2C"/>
</dbReference>
<feature type="compositionally biased region" description="Acidic residues" evidence="5">
    <location>
        <begin position="137"/>
        <end position="151"/>
    </location>
</feature>
<organism evidence="7 8">
    <name type="scientific">Opisthorchis viverrini</name>
    <name type="common">Southeast Asian liver fluke</name>
    <dbReference type="NCBI Taxonomy" id="6198"/>
    <lineage>
        <taxon>Eukaryota</taxon>
        <taxon>Metazoa</taxon>
        <taxon>Spiralia</taxon>
        <taxon>Lophotrochozoa</taxon>
        <taxon>Platyhelminthes</taxon>
        <taxon>Trematoda</taxon>
        <taxon>Digenea</taxon>
        <taxon>Opisthorchiida</taxon>
        <taxon>Opisthorchiata</taxon>
        <taxon>Opisthorchiidae</taxon>
        <taxon>Opisthorchis</taxon>
    </lineage>
</organism>
<keyword evidence="1" id="KW-0479">Metal-binding</keyword>
<dbReference type="Pfam" id="PF00481">
    <property type="entry name" value="PP2C"/>
    <property type="match status" value="1"/>
</dbReference>
<dbReference type="AlphaFoldDB" id="A0A1S8WH55"/>
<dbReference type="PANTHER" id="PTHR47992">
    <property type="entry name" value="PROTEIN PHOSPHATASE"/>
    <property type="match status" value="1"/>
</dbReference>
<reference evidence="7 8" key="1">
    <citation type="submission" date="2015-03" db="EMBL/GenBank/DDBJ databases">
        <title>Draft genome of the nematode, Opisthorchis viverrini.</title>
        <authorList>
            <person name="Mitreva M."/>
        </authorList>
    </citation>
    <scope>NUCLEOTIDE SEQUENCE [LARGE SCALE GENOMIC DNA]</scope>
    <source>
        <strain evidence="7">Khon Kaen</strain>
    </source>
</reference>
<dbReference type="InterPro" id="IPR000222">
    <property type="entry name" value="PP2C_BS"/>
</dbReference>
<dbReference type="PROSITE" id="PS01032">
    <property type="entry name" value="PPM_1"/>
    <property type="match status" value="1"/>
</dbReference>
<dbReference type="GO" id="GO:0046872">
    <property type="term" value="F:metal ion binding"/>
    <property type="evidence" value="ECO:0007669"/>
    <property type="project" value="UniProtKB-KW"/>
</dbReference>
<evidence type="ECO:0000313" key="8">
    <source>
        <dbReference type="Proteomes" id="UP000243686"/>
    </source>
</evidence>
<dbReference type="InterPro" id="IPR036457">
    <property type="entry name" value="PPM-type-like_dom_sf"/>
</dbReference>
<dbReference type="SMART" id="SM00332">
    <property type="entry name" value="PP2Cc"/>
    <property type="match status" value="1"/>
</dbReference>
<evidence type="ECO:0000313" key="7">
    <source>
        <dbReference type="EMBL" id="OON13767.1"/>
    </source>
</evidence>
<evidence type="ECO:0000256" key="4">
    <source>
        <dbReference type="RuleBase" id="RU003465"/>
    </source>
</evidence>